<protein>
    <recommendedName>
        <fullName evidence="2">BD-FAE-like domain-containing protein</fullName>
    </recommendedName>
</protein>
<gene>
    <name evidence="3" type="ORF">BCR23_02635</name>
</gene>
<feature type="domain" description="BD-FAE-like" evidence="2">
    <location>
        <begin position="151"/>
        <end position="338"/>
    </location>
</feature>
<reference evidence="4" key="1">
    <citation type="submission" date="2016-09" db="EMBL/GenBank/DDBJ databases">
        <authorList>
            <person name="Gulvik C.A."/>
        </authorList>
    </citation>
    <scope>NUCLEOTIDE SEQUENCE [LARGE SCALE GENOMIC DNA]</scope>
    <source>
        <strain evidence="4">LMG 26306</strain>
    </source>
</reference>
<dbReference type="InterPro" id="IPR052920">
    <property type="entry name" value="DNA-binding_regulatory"/>
</dbReference>
<feature type="signal peptide" evidence="1">
    <location>
        <begin position="1"/>
        <end position="27"/>
    </location>
</feature>
<dbReference type="InterPro" id="IPR049492">
    <property type="entry name" value="BD-FAE-like_dom"/>
</dbReference>
<keyword evidence="4" id="KW-1185">Reference proteome</keyword>
<dbReference type="OrthoDB" id="2326685at2"/>
<evidence type="ECO:0000313" key="3">
    <source>
        <dbReference type="EMBL" id="OEG19605.1"/>
    </source>
</evidence>
<dbReference type="PANTHER" id="PTHR43358:SF4">
    <property type="entry name" value="ALPHA_BETA HYDROLASE FOLD-1 DOMAIN-CONTAINING PROTEIN"/>
    <property type="match status" value="1"/>
</dbReference>
<dbReference type="RefSeq" id="WP_069633944.1">
    <property type="nucleotide sequence ID" value="NZ_JXKZ01000003.1"/>
</dbReference>
<evidence type="ECO:0000313" key="4">
    <source>
        <dbReference type="Proteomes" id="UP000094764"/>
    </source>
</evidence>
<evidence type="ECO:0000256" key="1">
    <source>
        <dbReference type="SAM" id="SignalP"/>
    </source>
</evidence>
<evidence type="ECO:0000259" key="2">
    <source>
        <dbReference type="Pfam" id="PF20434"/>
    </source>
</evidence>
<dbReference type="PANTHER" id="PTHR43358">
    <property type="entry name" value="ALPHA/BETA-HYDROLASE"/>
    <property type="match status" value="1"/>
</dbReference>
<sequence>MRKRIFFLLSLGVGAVFLSHSSSIGLAAENDTIDQSSIVRESALDTMDSQLNMNSNKDSLTDTSLFNSLSENDKAELKKLMSSKEKSPRIIGKAIAHILYPYIFENNINDNSGEMKGPYEKEFKEGLKWFQEIPKEEWIIKKDDGDLRSYYLKNKVKTTKTVVLIHGFSSQPLYMGAWAKVFYDLGYNVLAPELQGHGKSTIKSRSFGAKDKYDILEWINKVNDTNGAESEIVISGDSMGASLSLMMGSMKDLPKNVTAIIEDCGYSDLTELFRHMLQKLGFLKEPIIKELNNLSVKRQGVSLDDISPIKDAASSTIPLLIIHGDADFAVPTSMAEDIFNASIASKKKLVLIEGAGHPTSIVYDLPTYKNEIKNFLTTN</sequence>
<dbReference type="Gene3D" id="3.40.50.1820">
    <property type="entry name" value="alpha/beta hydrolase"/>
    <property type="match status" value="1"/>
</dbReference>
<feature type="chain" id="PRO_5009178206" description="BD-FAE-like domain-containing protein" evidence="1">
    <location>
        <begin position="28"/>
        <end position="379"/>
    </location>
</feature>
<organism evidence="3 4">
    <name type="scientific">Enterococcus quebecensis</name>
    <dbReference type="NCBI Taxonomy" id="903983"/>
    <lineage>
        <taxon>Bacteria</taxon>
        <taxon>Bacillati</taxon>
        <taxon>Bacillota</taxon>
        <taxon>Bacilli</taxon>
        <taxon>Lactobacillales</taxon>
        <taxon>Enterococcaceae</taxon>
        <taxon>Enterococcus</taxon>
    </lineage>
</organism>
<accession>A0A1E5H445</accession>
<dbReference type="InterPro" id="IPR029058">
    <property type="entry name" value="AB_hydrolase_fold"/>
</dbReference>
<proteinExistence type="predicted"/>
<comment type="caution">
    <text evidence="3">The sequence shown here is derived from an EMBL/GenBank/DDBJ whole genome shotgun (WGS) entry which is preliminary data.</text>
</comment>
<dbReference type="Pfam" id="PF20434">
    <property type="entry name" value="BD-FAE"/>
    <property type="match status" value="1"/>
</dbReference>
<dbReference type="Proteomes" id="UP000094764">
    <property type="component" value="Unassembled WGS sequence"/>
</dbReference>
<dbReference type="EMBL" id="MIKB01000001">
    <property type="protein sequence ID" value="OEG19605.1"/>
    <property type="molecule type" value="Genomic_DNA"/>
</dbReference>
<keyword evidence="1" id="KW-0732">Signal</keyword>
<dbReference type="AlphaFoldDB" id="A0A1E5H445"/>
<dbReference type="SUPFAM" id="SSF53474">
    <property type="entry name" value="alpha/beta-Hydrolases"/>
    <property type="match status" value="1"/>
</dbReference>
<name>A0A1E5H445_9ENTE</name>